<feature type="transmembrane region" description="Helical" evidence="1">
    <location>
        <begin position="62"/>
        <end position="84"/>
    </location>
</feature>
<evidence type="ECO:0000313" key="2">
    <source>
        <dbReference type="EMBL" id="KXA04485.1"/>
    </source>
</evidence>
<evidence type="ECO:0000313" key="3">
    <source>
        <dbReference type="Proteomes" id="UP000070646"/>
    </source>
</evidence>
<dbReference type="AlphaFoldDB" id="A0A133MK97"/>
<keyword evidence="1" id="KW-0812">Transmembrane</keyword>
<keyword evidence="1" id="KW-0472">Membrane</keyword>
<dbReference type="Proteomes" id="UP000070646">
    <property type="component" value="Unassembled WGS sequence"/>
</dbReference>
<dbReference type="EMBL" id="LRPU01000229">
    <property type="protein sequence ID" value="KXA04485.1"/>
    <property type="molecule type" value="Genomic_DNA"/>
</dbReference>
<organism evidence="2 3">
    <name type="scientific">Clostridium perfringens</name>
    <dbReference type="NCBI Taxonomy" id="1502"/>
    <lineage>
        <taxon>Bacteria</taxon>
        <taxon>Bacillati</taxon>
        <taxon>Bacillota</taxon>
        <taxon>Clostridia</taxon>
        <taxon>Eubacteriales</taxon>
        <taxon>Clostridiaceae</taxon>
        <taxon>Clostridium</taxon>
    </lineage>
</organism>
<protein>
    <submittedName>
        <fullName evidence="2">Uncharacterized protein</fullName>
    </submittedName>
</protein>
<keyword evidence="1" id="KW-1133">Transmembrane helix</keyword>
<reference evidence="2 3" key="1">
    <citation type="submission" date="2016-01" db="EMBL/GenBank/DDBJ databases">
        <authorList>
            <person name="Oliw E.H."/>
        </authorList>
    </citation>
    <scope>NUCLEOTIDE SEQUENCE [LARGE SCALE GENOMIC DNA]</scope>
    <source>
        <strain evidence="2 3">MJR7757A</strain>
    </source>
</reference>
<gene>
    <name evidence="2" type="ORF">HMPREF3222_03196</name>
</gene>
<feature type="transmembrane region" description="Helical" evidence="1">
    <location>
        <begin position="90"/>
        <end position="110"/>
    </location>
</feature>
<feature type="transmembrane region" description="Helical" evidence="1">
    <location>
        <begin position="6"/>
        <end position="30"/>
    </location>
</feature>
<comment type="caution">
    <text evidence="2">The sequence shown here is derived from an EMBL/GenBank/DDBJ whole genome shotgun (WGS) entry which is preliminary data.</text>
</comment>
<accession>A0A133MK97</accession>
<proteinExistence type="predicted"/>
<evidence type="ECO:0000256" key="1">
    <source>
        <dbReference type="SAM" id="Phobius"/>
    </source>
</evidence>
<name>A0A133MK97_CLOPF</name>
<dbReference type="RefSeq" id="WP_060796966.1">
    <property type="nucleotide sequence ID" value="NZ_KQ956341.1"/>
</dbReference>
<sequence>MEYIQSIAIIFCIYIVISILEQITLIEGFYSLLKTGSEIKHDDLREFMQETKERFKKENMGYLIMLHFINIICIVITVFIVTFGDVRGCFIPIIVGIFILGFILTVVLNVEGVFKNMDINL</sequence>
<dbReference type="PATRIC" id="fig|1502.174.peg.3230"/>